<proteinExistence type="predicted"/>
<evidence type="ECO:0000256" key="1">
    <source>
        <dbReference type="SAM" id="MobiDB-lite"/>
    </source>
</evidence>
<feature type="region of interest" description="Disordered" evidence="1">
    <location>
        <begin position="737"/>
        <end position="759"/>
    </location>
</feature>
<feature type="region of interest" description="Disordered" evidence="1">
    <location>
        <begin position="577"/>
        <end position="599"/>
    </location>
</feature>
<evidence type="ECO:0000259" key="3">
    <source>
        <dbReference type="Pfam" id="PF26117"/>
    </source>
</evidence>
<dbReference type="Pfam" id="PF12770">
    <property type="entry name" value="CHAT"/>
    <property type="match status" value="1"/>
</dbReference>
<accession>A0A7R9G2T0</accession>
<dbReference type="InterPro" id="IPR058900">
    <property type="entry name" value="TTC28_C"/>
</dbReference>
<evidence type="ECO:0008006" key="5">
    <source>
        <dbReference type="Google" id="ProtNLM"/>
    </source>
</evidence>
<sequence length="1035" mass="112271">MNLVMLTDEYTEVERSARVHRTVMEGLTCYHEIYKEKKSAAKQPTIHTFFQPVAIMVSSAMELPALSDFLLTAADLLTLQLSARLVVVNSSHTRDYHGWASSDGLIGLTRALLAAGAQCVLVSLWPVPDTATKILLRAFYSALLQGLRVSRALAEAMLTVQHTKHFAHPANWSGFMLVGADVRLSNKVALMGQALCDLLKTPDKCRDALRVTLHLVEKSLQRIHRGQKNAMYTTQKSIENKVGHVSGWKDLLMSVGFRFEPASNGIPSSVFFPQSDPEERLTQCSASLQALLGLTSTTLNALSKLIANIGVADDIIGVIRQVIGQFTMKNIETESIEIPINVKLWRVPGCHELLASLGFDLMEVGQDEVTLRTGKQANRRNIQFVLQALLALFGSEPAFSWRESGKPFRINHPPVHPTEIRTSISPSSAFEQLNTTSALANYATEVGIYLKSFRSLPHREVDTQEAPKSLSLESSSSLESLTSLDGDEEGLHGIHSRSPPVVHLPHTMIVAPHPPLPFGYSRPALLPGHRSSGGAFTSYVRRRGEPDGRTACAGENGVTAVPTKVNLAPTVNKIVSRPGGGGESDAAFTPSPPVTLQQPDTSSCIATLTLAHQARIRNLYNNGCDGLPPPADELGDSCVPHSVYHRRPDSSSSASSVTDWEGNGHLTVLRRTGQLQSRSTHPLPPPLPPPRQSHAVTHPPPLKGNVLDASLRLHYFSLDSQEDGVENHLGPVSKGFEEASDDINPVNSSSSLSSNDQRVGGNSIQDQIIATQLRRLNQELTPTISDVYHERNIGLGLAPPLSKLLLPNARTCQKNLIKDLHLHEAESKGGELATDLDSLGLLSIPSEESLGVNKSMDLGNNTKNMSSNIMNSPWLYTSGFPQLQLSSTGLPGSELLTATVEHENKPRSGSPCSELSRRDEGDGRSIADSQCSAGSYKKLSNNTGNSVQTSSLYFDKDICEPKNQPRVVSFLEDVAALNRGSMAQDETKRGANLTRNCPSSVPVPRLRSSKEPPPPIPSNLVTIAGLKLVLFGLQR</sequence>
<dbReference type="PANTHER" id="PTHR10098">
    <property type="entry name" value="RAPSYN-RELATED"/>
    <property type="match status" value="1"/>
</dbReference>
<feature type="region of interest" description="Disordered" evidence="1">
    <location>
        <begin position="672"/>
        <end position="699"/>
    </location>
</feature>
<feature type="compositionally biased region" description="Pro residues" evidence="1">
    <location>
        <begin position="682"/>
        <end position="691"/>
    </location>
</feature>
<feature type="domain" description="TTC28 C-terminal" evidence="3">
    <location>
        <begin position="294"/>
        <end position="396"/>
    </location>
</feature>
<gene>
    <name evidence="4" type="ORF">TSIB3V08_LOCUS8863</name>
</gene>
<evidence type="ECO:0000313" key="4">
    <source>
        <dbReference type="EMBL" id="CAD7264815.1"/>
    </source>
</evidence>
<feature type="region of interest" description="Disordered" evidence="1">
    <location>
        <begin position="982"/>
        <end position="1014"/>
    </location>
</feature>
<feature type="region of interest" description="Disordered" evidence="1">
    <location>
        <begin position="898"/>
        <end position="929"/>
    </location>
</feature>
<feature type="compositionally biased region" description="Basic and acidic residues" evidence="1">
    <location>
        <begin position="915"/>
        <end position="925"/>
    </location>
</feature>
<feature type="domain" description="CHAT" evidence="2">
    <location>
        <begin position="62"/>
        <end position="180"/>
    </location>
</feature>
<name>A0A7R9G2T0_TIMSH</name>
<dbReference type="Pfam" id="PF26117">
    <property type="entry name" value="TTC28_C"/>
    <property type="match status" value="1"/>
</dbReference>
<organism evidence="4">
    <name type="scientific">Timema shepardi</name>
    <name type="common">Walking stick</name>
    <dbReference type="NCBI Taxonomy" id="629360"/>
    <lineage>
        <taxon>Eukaryota</taxon>
        <taxon>Metazoa</taxon>
        <taxon>Ecdysozoa</taxon>
        <taxon>Arthropoda</taxon>
        <taxon>Hexapoda</taxon>
        <taxon>Insecta</taxon>
        <taxon>Pterygota</taxon>
        <taxon>Neoptera</taxon>
        <taxon>Polyneoptera</taxon>
        <taxon>Phasmatodea</taxon>
        <taxon>Timematodea</taxon>
        <taxon>Timematoidea</taxon>
        <taxon>Timematidae</taxon>
        <taxon>Timema</taxon>
    </lineage>
</organism>
<feature type="compositionally biased region" description="Low complexity" evidence="1">
    <location>
        <begin position="469"/>
        <end position="484"/>
    </location>
</feature>
<dbReference type="InterPro" id="IPR024983">
    <property type="entry name" value="CHAT_dom"/>
</dbReference>
<feature type="region of interest" description="Disordered" evidence="1">
    <location>
        <begin position="460"/>
        <end position="497"/>
    </location>
</feature>
<dbReference type="AlphaFoldDB" id="A0A7R9G2T0"/>
<dbReference type="EMBL" id="OC004761">
    <property type="protein sequence ID" value="CAD7264815.1"/>
    <property type="molecule type" value="Genomic_DNA"/>
</dbReference>
<dbReference type="PANTHER" id="PTHR10098:SF108">
    <property type="entry name" value="TETRATRICOPEPTIDE REPEAT PROTEIN 28"/>
    <property type="match status" value="1"/>
</dbReference>
<protein>
    <recommendedName>
        <fullName evidence="5">CHAT domain-containing protein</fullName>
    </recommendedName>
</protein>
<evidence type="ECO:0000259" key="2">
    <source>
        <dbReference type="Pfam" id="PF12770"/>
    </source>
</evidence>
<reference evidence="4" key="1">
    <citation type="submission" date="2020-11" db="EMBL/GenBank/DDBJ databases">
        <authorList>
            <person name="Tran Van P."/>
        </authorList>
    </citation>
    <scope>NUCLEOTIDE SEQUENCE</scope>
</reference>